<evidence type="ECO:0000313" key="2">
    <source>
        <dbReference type="EMBL" id="NML43871.1"/>
    </source>
</evidence>
<keyword evidence="1" id="KW-0732">Signal</keyword>
<dbReference type="AlphaFoldDB" id="A0A848H2S5"/>
<sequence>MIRRGKYLALAAGMLVAAGAAHATMSVAQFKEGRFAAHGSQSATIFEMYLTGLADGVQSINTMADRAGGKRLYCVPGGFVLDADTTKKLIMMELRGANALDNARFDSTAASVVLLKALMDSYPCR</sequence>
<proteinExistence type="predicted"/>
<feature type="signal peptide" evidence="1">
    <location>
        <begin position="1"/>
        <end position="23"/>
    </location>
</feature>
<evidence type="ECO:0008006" key="4">
    <source>
        <dbReference type="Google" id="ProtNLM"/>
    </source>
</evidence>
<comment type="caution">
    <text evidence="2">The sequence shown here is derived from an EMBL/GenBank/DDBJ whole genome shotgun (WGS) entry which is preliminary data.</text>
</comment>
<evidence type="ECO:0000313" key="3">
    <source>
        <dbReference type="Proteomes" id="UP000541185"/>
    </source>
</evidence>
<gene>
    <name evidence="2" type="ORF">HHL11_08935</name>
</gene>
<evidence type="ECO:0000256" key="1">
    <source>
        <dbReference type="SAM" id="SignalP"/>
    </source>
</evidence>
<protein>
    <recommendedName>
        <fullName evidence="4">Rap1a immunity protein domain-containing protein</fullName>
    </recommendedName>
</protein>
<name>A0A848H2S5_9BURK</name>
<dbReference type="Proteomes" id="UP000541185">
    <property type="component" value="Unassembled WGS sequence"/>
</dbReference>
<feature type="chain" id="PRO_5032271745" description="Rap1a immunity protein domain-containing protein" evidence="1">
    <location>
        <begin position="24"/>
        <end position="125"/>
    </location>
</feature>
<dbReference type="RefSeq" id="WP_169418051.1">
    <property type="nucleotide sequence ID" value="NZ_JABBFX010000001.1"/>
</dbReference>
<organism evidence="2 3">
    <name type="scientific">Ramlibacter agri</name>
    <dbReference type="NCBI Taxonomy" id="2728837"/>
    <lineage>
        <taxon>Bacteria</taxon>
        <taxon>Pseudomonadati</taxon>
        <taxon>Pseudomonadota</taxon>
        <taxon>Betaproteobacteria</taxon>
        <taxon>Burkholderiales</taxon>
        <taxon>Comamonadaceae</taxon>
        <taxon>Ramlibacter</taxon>
    </lineage>
</organism>
<accession>A0A848H2S5</accession>
<keyword evidence="3" id="KW-1185">Reference proteome</keyword>
<dbReference type="EMBL" id="JABBFX010000001">
    <property type="protein sequence ID" value="NML43871.1"/>
    <property type="molecule type" value="Genomic_DNA"/>
</dbReference>
<reference evidence="2 3" key="1">
    <citation type="submission" date="2020-04" db="EMBL/GenBank/DDBJ databases">
        <title>Ramlibacter sp. G-1-2-2 isolated from soil.</title>
        <authorList>
            <person name="Dahal R.H."/>
        </authorList>
    </citation>
    <scope>NUCLEOTIDE SEQUENCE [LARGE SCALE GENOMIC DNA]</scope>
    <source>
        <strain evidence="2 3">G-1-2-2</strain>
    </source>
</reference>